<keyword evidence="1 4" id="KW-0245">EGF-like domain</keyword>
<comment type="caution">
    <text evidence="6">The sequence shown here is derived from an EMBL/GenBank/DDBJ whole genome shotgun (WGS) entry which is preliminary data.</text>
</comment>
<evidence type="ECO:0000256" key="4">
    <source>
        <dbReference type="PROSITE-ProRule" id="PRU00076"/>
    </source>
</evidence>
<dbReference type="EMBL" id="JAHRIN010000770">
    <property type="protein sequence ID" value="MEQ2191430.1"/>
    <property type="molecule type" value="Genomic_DNA"/>
</dbReference>
<dbReference type="CDD" id="cd00054">
    <property type="entry name" value="EGF_CA"/>
    <property type="match status" value="1"/>
</dbReference>
<feature type="domain" description="EGF-like" evidence="5">
    <location>
        <begin position="5"/>
        <end position="35"/>
    </location>
</feature>
<dbReference type="Pfam" id="PF07645">
    <property type="entry name" value="EGF_CA"/>
    <property type="match status" value="1"/>
</dbReference>
<keyword evidence="7" id="KW-1185">Reference proteome</keyword>
<gene>
    <name evidence="6" type="primary">NELL1</name>
    <name evidence="6" type="ORF">XENOCAPTIV_028371</name>
</gene>
<dbReference type="InterPro" id="IPR049883">
    <property type="entry name" value="NOTCH1_EGF-like"/>
</dbReference>
<organism evidence="6 7">
    <name type="scientific">Xenoophorus captivus</name>
    <dbReference type="NCBI Taxonomy" id="1517983"/>
    <lineage>
        <taxon>Eukaryota</taxon>
        <taxon>Metazoa</taxon>
        <taxon>Chordata</taxon>
        <taxon>Craniata</taxon>
        <taxon>Vertebrata</taxon>
        <taxon>Euteleostomi</taxon>
        <taxon>Actinopterygii</taxon>
        <taxon>Neopterygii</taxon>
        <taxon>Teleostei</taxon>
        <taxon>Neoteleostei</taxon>
        <taxon>Acanthomorphata</taxon>
        <taxon>Ovalentaria</taxon>
        <taxon>Atherinomorphae</taxon>
        <taxon>Cyprinodontiformes</taxon>
        <taxon>Goodeidae</taxon>
        <taxon>Xenoophorus</taxon>
    </lineage>
</organism>
<dbReference type="SMART" id="SM00181">
    <property type="entry name" value="EGF"/>
    <property type="match status" value="2"/>
</dbReference>
<protein>
    <submittedName>
        <fullName evidence="6">Protein kinase C-binding protein nell1</fullName>
    </submittedName>
</protein>
<keyword evidence="2 4" id="KW-1015">Disulfide bond</keyword>
<dbReference type="SMART" id="SM00179">
    <property type="entry name" value="EGF_CA"/>
    <property type="match status" value="1"/>
</dbReference>
<dbReference type="Pfam" id="PF07974">
    <property type="entry name" value="EGF_2"/>
    <property type="match status" value="1"/>
</dbReference>
<dbReference type="SUPFAM" id="SSF57196">
    <property type="entry name" value="EGF/Laminin"/>
    <property type="match status" value="2"/>
</dbReference>
<dbReference type="PROSITE" id="PS00010">
    <property type="entry name" value="ASX_HYDROXYL"/>
    <property type="match status" value="1"/>
</dbReference>
<dbReference type="InterPro" id="IPR051586">
    <property type="entry name" value="PKC-binding_NELL"/>
</dbReference>
<keyword evidence="6" id="KW-0808">Transferase</keyword>
<evidence type="ECO:0000256" key="3">
    <source>
        <dbReference type="ARBA" id="ARBA00023180"/>
    </source>
</evidence>
<dbReference type="GO" id="GO:0016301">
    <property type="term" value="F:kinase activity"/>
    <property type="evidence" value="ECO:0007669"/>
    <property type="project" value="UniProtKB-KW"/>
</dbReference>
<name>A0ABV0Q6K6_9TELE</name>
<evidence type="ECO:0000259" key="5">
    <source>
        <dbReference type="PROSITE" id="PS50026"/>
    </source>
</evidence>
<accession>A0ABV0Q6K6</accession>
<feature type="disulfide bond" evidence="4">
    <location>
        <begin position="7"/>
        <end position="17"/>
    </location>
</feature>
<dbReference type="InterPro" id="IPR000742">
    <property type="entry name" value="EGF"/>
</dbReference>
<dbReference type="PANTHER" id="PTHR24042">
    <property type="entry name" value="NEL HOMOLOG"/>
    <property type="match status" value="1"/>
</dbReference>
<comment type="caution">
    <text evidence="4">Lacks conserved residue(s) required for the propagation of feature annotation.</text>
</comment>
<dbReference type="PROSITE" id="PS50026">
    <property type="entry name" value="EGF_3"/>
    <property type="match status" value="2"/>
</dbReference>
<dbReference type="InterPro" id="IPR018097">
    <property type="entry name" value="EGF_Ca-bd_CS"/>
</dbReference>
<dbReference type="PROSITE" id="PS01187">
    <property type="entry name" value="EGF_CA"/>
    <property type="match status" value="1"/>
</dbReference>
<dbReference type="Gene3D" id="2.10.25.10">
    <property type="entry name" value="Laminin"/>
    <property type="match status" value="2"/>
</dbReference>
<dbReference type="InterPro" id="IPR000152">
    <property type="entry name" value="EGF-type_Asp/Asn_hydroxyl_site"/>
</dbReference>
<dbReference type="Proteomes" id="UP001434883">
    <property type="component" value="Unassembled WGS sequence"/>
</dbReference>
<feature type="domain" description="EGF-like" evidence="5">
    <location>
        <begin position="37"/>
        <end position="75"/>
    </location>
</feature>
<evidence type="ECO:0000313" key="6">
    <source>
        <dbReference type="EMBL" id="MEQ2191430.1"/>
    </source>
</evidence>
<dbReference type="PROSITE" id="PS00022">
    <property type="entry name" value="EGF_1"/>
    <property type="match status" value="1"/>
</dbReference>
<keyword evidence="3" id="KW-0325">Glycoprotein</keyword>
<evidence type="ECO:0000256" key="1">
    <source>
        <dbReference type="ARBA" id="ARBA00022536"/>
    </source>
</evidence>
<proteinExistence type="predicted"/>
<reference evidence="6 7" key="1">
    <citation type="submission" date="2021-06" db="EMBL/GenBank/DDBJ databases">
        <authorList>
            <person name="Palmer J.M."/>
        </authorList>
    </citation>
    <scope>NUCLEOTIDE SEQUENCE [LARGE SCALE GENOMIC DNA]</scope>
    <source>
        <strain evidence="6 7">XC_2019</strain>
        <tissue evidence="6">Muscle</tissue>
    </source>
</reference>
<dbReference type="PANTHER" id="PTHR24042:SF2">
    <property type="entry name" value="PROTEIN KINASE C-BINDING PROTEIN NELL1"/>
    <property type="match status" value="1"/>
</dbReference>
<keyword evidence="6" id="KW-0418">Kinase</keyword>
<evidence type="ECO:0000256" key="2">
    <source>
        <dbReference type="ARBA" id="ARBA00023157"/>
    </source>
</evidence>
<feature type="disulfide bond" evidence="4">
    <location>
        <begin position="25"/>
        <end position="34"/>
    </location>
</feature>
<dbReference type="PROSITE" id="PS01186">
    <property type="entry name" value="EGF_2"/>
    <property type="match status" value="1"/>
</dbReference>
<dbReference type="InterPro" id="IPR001881">
    <property type="entry name" value="EGF-like_Ca-bd_dom"/>
</dbReference>
<sequence>MCLCSFCEDGCRSGGTCVSPNTCVCPSGFTGRRCETDIDECTEGLIECHNHSRCVNLPGWYHCECRSGFHDNGSYQLDGSSCTGEHTELKSSLLVLQKPAAHQ</sequence>
<dbReference type="InterPro" id="IPR013111">
    <property type="entry name" value="EGF_extracell"/>
</dbReference>
<evidence type="ECO:0000313" key="7">
    <source>
        <dbReference type="Proteomes" id="UP001434883"/>
    </source>
</evidence>